<accession>A0A1J7G520</accession>
<organism evidence="1 2">
    <name type="scientific">Lupinus angustifolius</name>
    <name type="common">Narrow-leaved blue lupine</name>
    <dbReference type="NCBI Taxonomy" id="3871"/>
    <lineage>
        <taxon>Eukaryota</taxon>
        <taxon>Viridiplantae</taxon>
        <taxon>Streptophyta</taxon>
        <taxon>Embryophyta</taxon>
        <taxon>Tracheophyta</taxon>
        <taxon>Spermatophyta</taxon>
        <taxon>Magnoliopsida</taxon>
        <taxon>eudicotyledons</taxon>
        <taxon>Gunneridae</taxon>
        <taxon>Pentapetalae</taxon>
        <taxon>rosids</taxon>
        <taxon>fabids</taxon>
        <taxon>Fabales</taxon>
        <taxon>Fabaceae</taxon>
        <taxon>Papilionoideae</taxon>
        <taxon>50 kb inversion clade</taxon>
        <taxon>genistoids sensu lato</taxon>
        <taxon>core genistoids</taxon>
        <taxon>Genisteae</taxon>
        <taxon>Lupinus</taxon>
    </lineage>
</organism>
<evidence type="ECO:0008006" key="3">
    <source>
        <dbReference type="Google" id="ProtNLM"/>
    </source>
</evidence>
<dbReference type="SUPFAM" id="SSF50630">
    <property type="entry name" value="Acid proteases"/>
    <property type="match status" value="1"/>
</dbReference>
<keyword evidence="2" id="KW-1185">Reference proteome</keyword>
<evidence type="ECO:0000313" key="2">
    <source>
        <dbReference type="Proteomes" id="UP000188354"/>
    </source>
</evidence>
<dbReference type="EMBL" id="KV862298">
    <property type="protein sequence ID" value="OIV89425.1"/>
    <property type="molecule type" value="Genomic_DNA"/>
</dbReference>
<name>A0A1J7G520_LUPAN</name>
<dbReference type="CDD" id="cd00303">
    <property type="entry name" value="retropepsin_like"/>
    <property type="match status" value="1"/>
</dbReference>
<dbReference type="Pfam" id="PF08284">
    <property type="entry name" value="RVP_2"/>
    <property type="match status" value="1"/>
</dbReference>
<evidence type="ECO:0000313" key="1">
    <source>
        <dbReference type="EMBL" id="OIV89425.1"/>
    </source>
</evidence>
<gene>
    <name evidence="1" type="ORF">TanjilG_21900</name>
</gene>
<sequence length="132" mass="14920">MLILEEEEEDEERREEDSVDIAEVHDLRLSLCSMSGFTTTPSWKVEGMLKGRKVVVLIDCGASHNFIAHEVVQELRLSVQNTPSYMVEVGDGRKVKCRGKCTHLSFQVQNMGVTQDFYLFSLKGVELVLGLE</sequence>
<dbReference type="Proteomes" id="UP000188354">
    <property type="component" value="Unassembled WGS sequence"/>
</dbReference>
<dbReference type="OMA" id="NEPENCM"/>
<protein>
    <recommendedName>
        <fullName evidence="3">Aspartic peptidase DDI1-type domain-containing protein</fullName>
    </recommendedName>
</protein>
<reference evidence="1 2" key="1">
    <citation type="journal article" date="2017" name="Plant Biotechnol. J.">
        <title>A comprehensive draft genome sequence for lupin (Lupinus angustifolius), an emerging health food: insights into plant-microbe interactions and legume evolution.</title>
        <authorList>
            <person name="Hane J.K."/>
            <person name="Ming Y."/>
            <person name="Kamphuis L.G."/>
            <person name="Nelson M.N."/>
            <person name="Garg G."/>
            <person name="Atkins C.A."/>
            <person name="Bayer P.E."/>
            <person name="Bravo A."/>
            <person name="Bringans S."/>
            <person name="Cannon S."/>
            <person name="Edwards D."/>
            <person name="Foley R."/>
            <person name="Gao L.L."/>
            <person name="Harrison M.J."/>
            <person name="Huang W."/>
            <person name="Hurgobin B."/>
            <person name="Li S."/>
            <person name="Liu C.W."/>
            <person name="McGrath A."/>
            <person name="Morahan G."/>
            <person name="Murray J."/>
            <person name="Weller J."/>
            <person name="Jian J."/>
            <person name="Singh K.B."/>
        </authorList>
    </citation>
    <scope>NUCLEOTIDE SEQUENCE [LARGE SCALE GENOMIC DNA]</scope>
    <source>
        <strain evidence="2">cv. Tanjil</strain>
        <tissue evidence="1">Whole plant</tissue>
    </source>
</reference>
<dbReference type="AlphaFoldDB" id="A0A1J7G520"/>
<proteinExistence type="predicted"/>
<dbReference type="InterPro" id="IPR021109">
    <property type="entry name" value="Peptidase_aspartic_dom_sf"/>
</dbReference>
<dbReference type="Gramene" id="OIV89425">
    <property type="protein sequence ID" value="OIV89425"/>
    <property type="gene ID" value="TanjilG_21900"/>
</dbReference>
<dbReference type="Gene3D" id="2.40.70.10">
    <property type="entry name" value="Acid Proteases"/>
    <property type="match status" value="1"/>
</dbReference>